<dbReference type="AlphaFoldDB" id="A0A4U9WK34"/>
<accession>A0A4U9WK34</accession>
<reference evidence="2" key="1">
    <citation type="submission" date="2019-05" db="EMBL/GenBank/DDBJ databases">
        <authorList>
            <consortium name="Pathogen Informatics"/>
        </authorList>
    </citation>
    <scope>NUCLEOTIDE SEQUENCE [LARGE SCALE GENOMIC DNA]</scope>
    <source>
        <strain evidence="2">NCTC12965</strain>
    </source>
</reference>
<dbReference type="InterPro" id="IPR036259">
    <property type="entry name" value="MFS_trans_sf"/>
</dbReference>
<feature type="transmembrane region" description="Helical" evidence="1">
    <location>
        <begin position="46"/>
        <end position="68"/>
    </location>
</feature>
<feature type="transmembrane region" description="Helical" evidence="1">
    <location>
        <begin position="75"/>
        <end position="95"/>
    </location>
</feature>
<sequence length="202" mass="21192">MRSPAEISTAGAVGEPGAIARTIVYSVLISAGVLLLNIGWGRPEVAITLLLALLLANACGAALMRLLAVEKQRTLAALWRSLVLSATGLLLLGLFGRNDWLMMLPGIVIGGIGLGGARQVTTALLQPLNSISLATRAASLAVIGVILSVTLLIQSRASTNLANAWLIDLVLLGALVARIAEREGPSPQSLFHRERALERFYG</sequence>
<keyword evidence="1" id="KW-0472">Membrane</keyword>
<gene>
    <name evidence="2" type="ORF">NCTC12965_08203</name>
</gene>
<keyword evidence="1" id="KW-1133">Transmembrane helix</keyword>
<protein>
    <submittedName>
        <fullName evidence="2">Uncharacterized protein</fullName>
    </submittedName>
</protein>
<evidence type="ECO:0000256" key="1">
    <source>
        <dbReference type="SAM" id="Phobius"/>
    </source>
</evidence>
<keyword evidence="1" id="KW-0812">Transmembrane</keyword>
<evidence type="ECO:0000313" key="2">
    <source>
        <dbReference type="EMBL" id="VTR59683.1"/>
    </source>
</evidence>
<name>A0A4U9WK34_SERFO</name>
<organism evidence="2">
    <name type="scientific">Serratia fonticola</name>
    <dbReference type="NCBI Taxonomy" id="47917"/>
    <lineage>
        <taxon>Bacteria</taxon>
        <taxon>Pseudomonadati</taxon>
        <taxon>Pseudomonadota</taxon>
        <taxon>Gammaproteobacteria</taxon>
        <taxon>Enterobacterales</taxon>
        <taxon>Yersiniaceae</taxon>
        <taxon>Serratia</taxon>
    </lineage>
</organism>
<proteinExistence type="predicted"/>
<feature type="transmembrane region" description="Helical" evidence="1">
    <location>
        <begin position="161"/>
        <end position="180"/>
    </location>
</feature>
<dbReference type="SUPFAM" id="SSF103473">
    <property type="entry name" value="MFS general substrate transporter"/>
    <property type="match status" value="1"/>
</dbReference>
<feature type="transmembrane region" description="Helical" evidence="1">
    <location>
        <begin position="101"/>
        <end position="121"/>
    </location>
</feature>
<dbReference type="EMBL" id="CABEEZ010000162">
    <property type="protein sequence ID" value="VTR59683.1"/>
    <property type="molecule type" value="Genomic_DNA"/>
</dbReference>
<feature type="transmembrane region" description="Helical" evidence="1">
    <location>
        <begin position="133"/>
        <end position="155"/>
    </location>
</feature>
<feature type="transmembrane region" description="Helical" evidence="1">
    <location>
        <begin position="23"/>
        <end position="40"/>
    </location>
</feature>